<evidence type="ECO:0000313" key="4">
    <source>
        <dbReference type="Proteomes" id="UP000095651"/>
    </source>
</evidence>
<evidence type="ECO:0000259" key="2">
    <source>
        <dbReference type="Pfam" id="PF05569"/>
    </source>
</evidence>
<feature type="transmembrane region" description="Helical" evidence="1">
    <location>
        <begin position="37"/>
        <end position="56"/>
    </location>
</feature>
<dbReference type="Proteomes" id="UP000095651">
    <property type="component" value="Unassembled WGS sequence"/>
</dbReference>
<organism evidence="3 4">
    <name type="scientific">Hungatella hathewayi</name>
    <dbReference type="NCBI Taxonomy" id="154046"/>
    <lineage>
        <taxon>Bacteria</taxon>
        <taxon>Bacillati</taxon>
        <taxon>Bacillota</taxon>
        <taxon>Clostridia</taxon>
        <taxon>Lachnospirales</taxon>
        <taxon>Lachnospiraceae</taxon>
        <taxon>Hungatella</taxon>
    </lineage>
</organism>
<dbReference type="InterPro" id="IPR008756">
    <property type="entry name" value="Peptidase_M56"/>
</dbReference>
<dbReference type="Pfam" id="PF05569">
    <property type="entry name" value="Peptidase_M56"/>
    <property type="match status" value="1"/>
</dbReference>
<accession>A0A174ND19</accession>
<sequence length="433" mass="50308">MNIVFTMCFTGSFLFALYLAILYLFGEFLNSNWKYHILRLVLFFFLAPLGLFKLLIRQSLPSVNFRLNNDLPILITSPDSVYANIVLRTNAIIVFVWLSITSGIFIWQQLKYIRLKKKIMVSMTEITDSTLLNYLNICRKNIGIKRKVKVFQSEFLSPFTTGVCVPVIVMPAYLPFEKQKLIIKHELIHIKRYDFLIQFLRRLVTCFYWFNPLVYILDVQLEKIVEISCDRSVILDMGQKEKKDYAMLIIDMASYDIQYRSVFISSFSRNVRYLKERMNLIMRPEKKYGKGLPAVIIVFMVLCSSFTAFAYQPPTKLSMNWNSSVTSLPDFNSADRIVFESGNYFAGQAFPSIRYDTQFTDINGNVYKIEDFPDSHYAACEHDFVEGTYSMHSKKADGSCITKYYEAQRCSKCGHLEIGSLIDTETHDVCPHK</sequence>
<evidence type="ECO:0000256" key="1">
    <source>
        <dbReference type="SAM" id="Phobius"/>
    </source>
</evidence>
<dbReference type="AlphaFoldDB" id="A0A174ND19"/>
<gene>
    <name evidence="3" type="primary">blaR1_8</name>
    <name evidence="3" type="ORF">ERS852407_05974</name>
</gene>
<protein>
    <submittedName>
        <fullName evidence="3">Beta-lactamase inducer</fullName>
    </submittedName>
</protein>
<feature type="transmembrane region" description="Helical" evidence="1">
    <location>
        <begin position="85"/>
        <end position="107"/>
    </location>
</feature>
<keyword evidence="1" id="KW-0812">Transmembrane</keyword>
<dbReference type="CDD" id="cd07341">
    <property type="entry name" value="M56_BlaR1_MecR1_like"/>
    <property type="match status" value="1"/>
</dbReference>
<dbReference type="RefSeq" id="WP_242868017.1">
    <property type="nucleotide sequence ID" value="NZ_CABIXC010000032.1"/>
</dbReference>
<reference evidence="3 4" key="1">
    <citation type="submission" date="2015-09" db="EMBL/GenBank/DDBJ databases">
        <authorList>
            <consortium name="Pathogen Informatics"/>
        </authorList>
    </citation>
    <scope>NUCLEOTIDE SEQUENCE [LARGE SCALE GENOMIC DNA]</scope>
    <source>
        <strain evidence="3 4">2789STDY5608850</strain>
    </source>
</reference>
<evidence type="ECO:0000313" key="3">
    <source>
        <dbReference type="EMBL" id="CUP44817.1"/>
    </source>
</evidence>
<dbReference type="PANTHER" id="PTHR34978:SF3">
    <property type="entry name" value="SLR0241 PROTEIN"/>
    <property type="match status" value="1"/>
</dbReference>
<feature type="domain" description="Peptidase M56" evidence="2">
    <location>
        <begin position="5"/>
        <end position="281"/>
    </location>
</feature>
<keyword evidence="1" id="KW-0472">Membrane</keyword>
<dbReference type="EMBL" id="CYZE01000032">
    <property type="protein sequence ID" value="CUP44817.1"/>
    <property type="molecule type" value="Genomic_DNA"/>
</dbReference>
<keyword evidence="1" id="KW-1133">Transmembrane helix</keyword>
<dbReference type="PANTHER" id="PTHR34978">
    <property type="entry name" value="POSSIBLE SENSOR-TRANSDUCER PROTEIN BLAR"/>
    <property type="match status" value="1"/>
</dbReference>
<dbReference type="InterPro" id="IPR052173">
    <property type="entry name" value="Beta-lactam_resp_regulator"/>
</dbReference>
<feature type="transmembrane region" description="Helical" evidence="1">
    <location>
        <begin position="6"/>
        <end position="25"/>
    </location>
</feature>
<name>A0A174ND19_9FIRM</name>
<feature type="transmembrane region" description="Helical" evidence="1">
    <location>
        <begin position="291"/>
        <end position="311"/>
    </location>
</feature>
<proteinExistence type="predicted"/>